<dbReference type="PATRIC" id="fig|1423763.3.peg.1837"/>
<dbReference type="PANTHER" id="PTHR43394:SF1">
    <property type="entry name" value="ATP-BINDING CASSETTE SUB-FAMILY B MEMBER 10, MITOCHONDRIAL"/>
    <property type="match status" value="1"/>
</dbReference>
<comment type="subcellular location">
    <subcellularLocation>
        <location evidence="1">Cell membrane</location>
        <topology evidence="1">Multi-pass membrane protein</topology>
    </subcellularLocation>
</comment>
<dbReference type="GO" id="GO:0005886">
    <property type="term" value="C:plasma membrane"/>
    <property type="evidence" value="ECO:0007669"/>
    <property type="project" value="UniProtKB-SubCell"/>
</dbReference>
<evidence type="ECO:0000256" key="9">
    <source>
        <dbReference type="SAM" id="Phobius"/>
    </source>
</evidence>
<feature type="transmembrane region" description="Helical" evidence="9">
    <location>
        <begin position="247"/>
        <end position="268"/>
    </location>
</feature>
<dbReference type="PROSITE" id="PS50929">
    <property type="entry name" value="ABC_TM1F"/>
    <property type="match status" value="1"/>
</dbReference>
<dbReference type="Proteomes" id="UP000051036">
    <property type="component" value="Unassembled WGS sequence"/>
</dbReference>
<evidence type="ECO:0000256" key="4">
    <source>
        <dbReference type="ARBA" id="ARBA00022692"/>
    </source>
</evidence>
<evidence type="ECO:0000256" key="6">
    <source>
        <dbReference type="ARBA" id="ARBA00022840"/>
    </source>
</evidence>
<dbReference type="GO" id="GO:0005524">
    <property type="term" value="F:ATP binding"/>
    <property type="evidence" value="ECO:0007669"/>
    <property type="project" value="UniProtKB-KW"/>
</dbReference>
<reference evidence="12 13" key="1">
    <citation type="journal article" date="2015" name="Genome Announc.">
        <title>Expanding the biotechnology potential of lactobacilli through comparative genomics of 213 strains and associated genera.</title>
        <authorList>
            <person name="Sun Z."/>
            <person name="Harris H.M."/>
            <person name="McCann A."/>
            <person name="Guo C."/>
            <person name="Argimon S."/>
            <person name="Zhang W."/>
            <person name="Yang X."/>
            <person name="Jeffery I.B."/>
            <person name="Cooney J.C."/>
            <person name="Kagawa T.F."/>
            <person name="Liu W."/>
            <person name="Song Y."/>
            <person name="Salvetti E."/>
            <person name="Wrobel A."/>
            <person name="Rasinkangas P."/>
            <person name="Parkhill J."/>
            <person name="Rea M.C."/>
            <person name="O'Sullivan O."/>
            <person name="Ritari J."/>
            <person name="Douillard F.P."/>
            <person name="Paul Ross R."/>
            <person name="Yang R."/>
            <person name="Briner A.E."/>
            <person name="Felis G.E."/>
            <person name="de Vos W.M."/>
            <person name="Barrangou R."/>
            <person name="Klaenhammer T.R."/>
            <person name="Caufield P.W."/>
            <person name="Cui Y."/>
            <person name="Zhang H."/>
            <person name="O'Toole P.W."/>
        </authorList>
    </citation>
    <scope>NUCLEOTIDE SEQUENCE [LARGE SCALE GENOMIC DNA]</scope>
    <source>
        <strain evidence="12 13">DSM 16043</strain>
    </source>
</reference>
<evidence type="ECO:0000256" key="3">
    <source>
        <dbReference type="ARBA" id="ARBA00022475"/>
    </source>
</evidence>
<protein>
    <submittedName>
        <fullName evidence="12">Multidrug ABC superfamily ATP binding cassette transporter, ABC protein</fullName>
    </submittedName>
</protein>
<accession>A0A0R1UBP8</accession>
<dbReference type="Gene3D" id="1.20.1560.10">
    <property type="entry name" value="ABC transporter type 1, transmembrane domain"/>
    <property type="match status" value="1"/>
</dbReference>
<keyword evidence="2" id="KW-0813">Transport</keyword>
<evidence type="ECO:0000259" key="11">
    <source>
        <dbReference type="PROSITE" id="PS50929"/>
    </source>
</evidence>
<name>A0A0R1UBP8_9LACO</name>
<evidence type="ECO:0000313" key="12">
    <source>
        <dbReference type="EMBL" id="KRL90797.1"/>
    </source>
</evidence>
<dbReference type="SUPFAM" id="SSF90123">
    <property type="entry name" value="ABC transporter transmembrane region"/>
    <property type="match status" value="1"/>
</dbReference>
<dbReference type="InterPro" id="IPR003593">
    <property type="entry name" value="AAA+_ATPase"/>
</dbReference>
<evidence type="ECO:0000313" key="13">
    <source>
        <dbReference type="Proteomes" id="UP000051036"/>
    </source>
</evidence>
<feature type="domain" description="ABC transporter" evidence="10">
    <location>
        <begin position="341"/>
        <end position="575"/>
    </location>
</feature>
<evidence type="ECO:0000256" key="7">
    <source>
        <dbReference type="ARBA" id="ARBA00022989"/>
    </source>
</evidence>
<feature type="domain" description="ABC transmembrane type-1" evidence="11">
    <location>
        <begin position="19"/>
        <end position="303"/>
    </location>
</feature>
<keyword evidence="6" id="KW-0067">ATP-binding</keyword>
<dbReference type="Pfam" id="PF00664">
    <property type="entry name" value="ABC_membrane"/>
    <property type="match status" value="1"/>
</dbReference>
<keyword evidence="5" id="KW-0547">Nucleotide-binding</keyword>
<evidence type="ECO:0000256" key="8">
    <source>
        <dbReference type="ARBA" id="ARBA00023136"/>
    </source>
</evidence>
<dbReference type="GO" id="GO:0016887">
    <property type="term" value="F:ATP hydrolysis activity"/>
    <property type="evidence" value="ECO:0007669"/>
    <property type="project" value="InterPro"/>
</dbReference>
<dbReference type="InterPro" id="IPR011527">
    <property type="entry name" value="ABC1_TM_dom"/>
</dbReference>
<dbReference type="Gene3D" id="3.40.50.300">
    <property type="entry name" value="P-loop containing nucleotide triphosphate hydrolases"/>
    <property type="match status" value="1"/>
</dbReference>
<proteinExistence type="predicted"/>
<dbReference type="InterPro" id="IPR036640">
    <property type="entry name" value="ABC1_TM_sf"/>
</dbReference>
<dbReference type="Pfam" id="PF00005">
    <property type="entry name" value="ABC_tran"/>
    <property type="match status" value="1"/>
</dbReference>
<dbReference type="CDD" id="cd18541">
    <property type="entry name" value="ABC_6TM_TmrB_like"/>
    <property type="match status" value="1"/>
</dbReference>
<keyword evidence="3" id="KW-1003">Cell membrane</keyword>
<dbReference type="SUPFAM" id="SSF52540">
    <property type="entry name" value="P-loop containing nucleoside triphosphate hydrolases"/>
    <property type="match status" value="1"/>
</dbReference>
<dbReference type="InterPro" id="IPR039421">
    <property type="entry name" value="Type_1_exporter"/>
</dbReference>
<evidence type="ECO:0000256" key="2">
    <source>
        <dbReference type="ARBA" id="ARBA00022448"/>
    </source>
</evidence>
<dbReference type="GO" id="GO:0015421">
    <property type="term" value="F:ABC-type oligopeptide transporter activity"/>
    <property type="evidence" value="ECO:0007669"/>
    <property type="project" value="TreeGrafter"/>
</dbReference>
<keyword evidence="4 9" id="KW-0812">Transmembrane</keyword>
<keyword evidence="8 9" id="KW-0472">Membrane</keyword>
<dbReference type="PROSITE" id="PS00211">
    <property type="entry name" value="ABC_TRANSPORTER_1"/>
    <property type="match status" value="1"/>
</dbReference>
<keyword evidence="7 9" id="KW-1133">Transmembrane helix</keyword>
<dbReference type="PROSITE" id="PS50893">
    <property type="entry name" value="ABC_TRANSPORTER_2"/>
    <property type="match status" value="1"/>
</dbReference>
<evidence type="ECO:0000256" key="5">
    <source>
        <dbReference type="ARBA" id="ARBA00022741"/>
    </source>
</evidence>
<evidence type="ECO:0000259" key="10">
    <source>
        <dbReference type="PROSITE" id="PS50893"/>
    </source>
</evidence>
<dbReference type="RefSeq" id="WP_057797953.1">
    <property type="nucleotide sequence ID" value="NZ_AZFM01000007.1"/>
</dbReference>
<dbReference type="InterPro" id="IPR003439">
    <property type="entry name" value="ABC_transporter-like_ATP-bd"/>
</dbReference>
<comment type="caution">
    <text evidence="12">The sequence shown here is derived from an EMBL/GenBank/DDBJ whole genome shotgun (WGS) entry which is preliminary data.</text>
</comment>
<keyword evidence="13" id="KW-1185">Reference proteome</keyword>
<dbReference type="AlphaFoldDB" id="A0A0R1UBP8"/>
<dbReference type="PANTHER" id="PTHR43394">
    <property type="entry name" value="ATP-DEPENDENT PERMEASE MDL1, MITOCHONDRIAL"/>
    <property type="match status" value="1"/>
</dbReference>
<feature type="transmembrane region" description="Helical" evidence="9">
    <location>
        <begin position="280"/>
        <end position="298"/>
    </location>
</feature>
<gene>
    <name evidence="12" type="ORF">FC46_GL001804</name>
</gene>
<dbReference type="FunFam" id="1.20.1560.10:FF:000011">
    <property type="entry name" value="Multidrug ABC transporter ATP-binding protein"/>
    <property type="match status" value="1"/>
</dbReference>
<dbReference type="STRING" id="1423763.FC46_GL001804"/>
<organism evidence="12 13">
    <name type="scientific">Lactobacillus kalixensis DSM 16043</name>
    <dbReference type="NCBI Taxonomy" id="1423763"/>
    <lineage>
        <taxon>Bacteria</taxon>
        <taxon>Bacillati</taxon>
        <taxon>Bacillota</taxon>
        <taxon>Bacilli</taxon>
        <taxon>Lactobacillales</taxon>
        <taxon>Lactobacillaceae</taxon>
        <taxon>Lactobacillus</taxon>
    </lineage>
</organism>
<evidence type="ECO:0000256" key="1">
    <source>
        <dbReference type="ARBA" id="ARBA00004651"/>
    </source>
</evidence>
<sequence length="588" mass="66231">MGIFKKLGWFFKKEKKRYIIGITFLALTSLANLVPPRVLGLMADQLDKGYISWGEYGALVLAVVAAAIVLYVLRYFWRKQIWGGAAELERQMRSKLFQHFMVMDRTFFQRHRTGDLMAHATNDVSAIQNVAGDGVLTLVDSLMMGLSTIIAMIIFVDFRLTIVALLPLPFLAFGAQRLGNHLHDEFNKSQAAFSRLNNKTQESVSGIKVLKTFGQAKEDTAAFDKMVDETIQINRKVFIWDSLFDPLGTIVIGLTYTITIIYGGLLVTNKVLSVGQLVSFIAYIGNMVWPMFAIGYLFNILERGSASYDRVEKLLEEKPLITDSRADDSLTSQDIEGDLVYDIKSFAYPDEKDIPVLQKINFTLKEGQTLGLVGRVGAGKTTIIQLLLREFDDYDGKITLNGHDIREIPLNVLLRQISYVPQNNFLFSTSIQNNIAFSEQDADNNQIIEAAKKSDLHNDILQMPRSYNTLVGENGISLSGGQRQRMSIARALLKQSQILILDDALSAVDAKTETEILKSLRKERRGKTTMIATHRLTSVVNADLILVLKDGEIVERGTHEQLLANDGWYAEMWRRQELEEKVGDKRDE</sequence>
<dbReference type="SMART" id="SM00382">
    <property type="entry name" value="AAA"/>
    <property type="match status" value="1"/>
</dbReference>
<dbReference type="FunFam" id="3.40.50.300:FF:000221">
    <property type="entry name" value="Multidrug ABC transporter ATP-binding protein"/>
    <property type="match status" value="1"/>
</dbReference>
<dbReference type="EMBL" id="AZFM01000007">
    <property type="protein sequence ID" value="KRL90797.1"/>
    <property type="molecule type" value="Genomic_DNA"/>
</dbReference>
<feature type="transmembrane region" description="Helical" evidence="9">
    <location>
        <begin position="56"/>
        <end position="77"/>
    </location>
</feature>
<dbReference type="InterPro" id="IPR017871">
    <property type="entry name" value="ABC_transporter-like_CS"/>
</dbReference>
<dbReference type="OrthoDB" id="9770415at2"/>
<dbReference type="InterPro" id="IPR027417">
    <property type="entry name" value="P-loop_NTPase"/>
</dbReference>